<name>A0ABR4N236_9FUNG</name>
<dbReference type="SUPFAM" id="SSF56300">
    <property type="entry name" value="Metallo-dependent phosphatases"/>
    <property type="match status" value="1"/>
</dbReference>
<evidence type="ECO:0000256" key="1">
    <source>
        <dbReference type="SAM" id="Phobius"/>
    </source>
</evidence>
<accession>A0ABR4N236</accession>
<evidence type="ECO:0000259" key="2">
    <source>
        <dbReference type="Pfam" id="PF00149"/>
    </source>
</evidence>
<evidence type="ECO:0000313" key="3">
    <source>
        <dbReference type="EMBL" id="KAL2913598.1"/>
    </source>
</evidence>
<feature type="domain" description="Calcineurin-like phosphoesterase" evidence="2">
    <location>
        <begin position="16"/>
        <end position="261"/>
    </location>
</feature>
<proteinExistence type="predicted"/>
<sequence length="383" mass="40888">MSQNASRLYFGGDGGFRILQLTDLHYDGSDAVQRSNAEVSRKLLAFEQPDFVVLSGDMVSGYAWDGREQDWYQRMHAAAVAPVVAASLPWAVVVGNHDTESGTDAASILRLDSSMSSLSRTLRGPQSPNGTDYLLPVWVRGAGRGADADAIGAVLAFMYSGRDECLGVPKWGCVTPAQASWLNQSLGSMLAEAAAGSGRSAASIPVAVFLHIPPPPYMDVRNQVAIHGTVAETVGCPSVDTGLLEVFRQRNVVTVQAGHDHLNDFWGSIGGVAFLYGKKTGYGSYGPARGVPHGGRMLKLTAFDRTFETWIRTEDGAVDAQIDSARARTRQLHCDDAALEGDGGSIEGALVVLPIVIVLVALAALGGMWKRNRHRQRPASPKT</sequence>
<evidence type="ECO:0000313" key="4">
    <source>
        <dbReference type="Proteomes" id="UP001527925"/>
    </source>
</evidence>
<keyword evidence="4" id="KW-1185">Reference proteome</keyword>
<comment type="caution">
    <text evidence="3">The sequence shown here is derived from an EMBL/GenBank/DDBJ whole genome shotgun (WGS) entry which is preliminary data.</text>
</comment>
<keyword evidence="1" id="KW-0812">Transmembrane</keyword>
<gene>
    <name evidence="3" type="ORF">HK105_206900</name>
</gene>
<dbReference type="PANTHER" id="PTHR32440:SF3">
    <property type="entry name" value="CALCINEURIN-LIKE PHOSPHOESTERASE DOMAIN-CONTAINING PROTEIN"/>
    <property type="match status" value="1"/>
</dbReference>
<dbReference type="PANTHER" id="PTHR32440">
    <property type="entry name" value="PHOSPHATASE DCR2-RELATED-RELATED"/>
    <property type="match status" value="1"/>
</dbReference>
<dbReference type="InterPro" id="IPR004843">
    <property type="entry name" value="Calcineurin-like_PHP"/>
</dbReference>
<dbReference type="Pfam" id="PF00149">
    <property type="entry name" value="Metallophos"/>
    <property type="match status" value="1"/>
</dbReference>
<dbReference type="Gene3D" id="3.60.21.10">
    <property type="match status" value="1"/>
</dbReference>
<keyword evidence="1" id="KW-1133">Transmembrane helix</keyword>
<organism evidence="3 4">
    <name type="scientific">Polyrhizophydium stewartii</name>
    <dbReference type="NCBI Taxonomy" id="2732419"/>
    <lineage>
        <taxon>Eukaryota</taxon>
        <taxon>Fungi</taxon>
        <taxon>Fungi incertae sedis</taxon>
        <taxon>Chytridiomycota</taxon>
        <taxon>Chytridiomycota incertae sedis</taxon>
        <taxon>Chytridiomycetes</taxon>
        <taxon>Rhizophydiales</taxon>
        <taxon>Rhizophydiales incertae sedis</taxon>
        <taxon>Polyrhizophydium</taxon>
    </lineage>
</organism>
<dbReference type="EMBL" id="JADGIZ020000044">
    <property type="protein sequence ID" value="KAL2913598.1"/>
    <property type="molecule type" value="Genomic_DNA"/>
</dbReference>
<feature type="transmembrane region" description="Helical" evidence="1">
    <location>
        <begin position="349"/>
        <end position="369"/>
    </location>
</feature>
<reference evidence="3 4" key="1">
    <citation type="submission" date="2023-09" db="EMBL/GenBank/DDBJ databases">
        <title>Pangenome analysis of Batrachochytrium dendrobatidis and related Chytrids.</title>
        <authorList>
            <person name="Yacoub M.N."/>
            <person name="Stajich J.E."/>
            <person name="James T.Y."/>
        </authorList>
    </citation>
    <scope>NUCLEOTIDE SEQUENCE [LARGE SCALE GENOMIC DNA]</scope>
    <source>
        <strain evidence="3 4">JEL0888</strain>
    </source>
</reference>
<keyword evidence="1" id="KW-0472">Membrane</keyword>
<dbReference type="InterPro" id="IPR029052">
    <property type="entry name" value="Metallo-depent_PP-like"/>
</dbReference>
<dbReference type="Proteomes" id="UP001527925">
    <property type="component" value="Unassembled WGS sequence"/>
</dbReference>
<protein>
    <recommendedName>
        <fullName evidence="2">Calcineurin-like phosphoesterase domain-containing protein</fullName>
    </recommendedName>
</protein>